<feature type="domain" description="HTH araC/xylS-type" evidence="3">
    <location>
        <begin position="239"/>
        <end position="337"/>
    </location>
</feature>
<dbReference type="InterPro" id="IPR052158">
    <property type="entry name" value="INH-QAR"/>
</dbReference>
<dbReference type="Gene3D" id="1.10.10.60">
    <property type="entry name" value="Homeodomain-like"/>
    <property type="match status" value="1"/>
</dbReference>
<dbReference type="RefSeq" id="WP_407279267.1">
    <property type="nucleotide sequence ID" value="NZ_CP141259.1"/>
</dbReference>
<dbReference type="InterPro" id="IPR009057">
    <property type="entry name" value="Homeodomain-like_sf"/>
</dbReference>
<keyword evidence="2" id="KW-0804">Transcription</keyword>
<dbReference type="PANTHER" id="PTHR43130:SF11">
    <property type="entry name" value="TRANSCRIPTIONAL REGULATORY PROTEIN"/>
    <property type="match status" value="1"/>
</dbReference>
<protein>
    <submittedName>
        <fullName evidence="4">Helix-turn-helix domain-containing protein</fullName>
    </submittedName>
</protein>
<dbReference type="PROSITE" id="PS01124">
    <property type="entry name" value="HTH_ARAC_FAMILY_2"/>
    <property type="match status" value="1"/>
</dbReference>
<evidence type="ECO:0000313" key="4">
    <source>
        <dbReference type="EMBL" id="WRL46446.1"/>
    </source>
</evidence>
<evidence type="ECO:0000259" key="3">
    <source>
        <dbReference type="PROSITE" id="PS01124"/>
    </source>
</evidence>
<name>A0ABZ1AN43_AROEV</name>
<evidence type="ECO:0000256" key="1">
    <source>
        <dbReference type="ARBA" id="ARBA00023015"/>
    </source>
</evidence>
<dbReference type="EMBL" id="CP141259">
    <property type="protein sequence ID" value="WRL46446.1"/>
    <property type="molecule type" value="Genomic_DNA"/>
</dbReference>
<dbReference type="Pfam" id="PF12833">
    <property type="entry name" value="HTH_18"/>
    <property type="match status" value="1"/>
</dbReference>
<evidence type="ECO:0000313" key="5">
    <source>
        <dbReference type="Proteomes" id="UP001626593"/>
    </source>
</evidence>
<dbReference type="SUPFAM" id="SSF52317">
    <property type="entry name" value="Class I glutamine amidotransferase-like"/>
    <property type="match status" value="1"/>
</dbReference>
<dbReference type="Gene3D" id="3.40.50.880">
    <property type="match status" value="1"/>
</dbReference>
<dbReference type="InterPro" id="IPR002818">
    <property type="entry name" value="DJ-1/PfpI"/>
</dbReference>
<dbReference type="Pfam" id="PF01965">
    <property type="entry name" value="DJ-1_PfpI"/>
    <property type="match status" value="1"/>
</dbReference>
<dbReference type="CDD" id="cd03138">
    <property type="entry name" value="GATase1_AraC_2"/>
    <property type="match status" value="1"/>
</dbReference>
<proteinExistence type="predicted"/>
<dbReference type="InterPro" id="IPR029062">
    <property type="entry name" value="Class_I_gatase-like"/>
</dbReference>
<organism evidence="4 5">
    <name type="scientific">Aromatoleum evansii</name>
    <name type="common">Azoarcus evansii</name>
    <dbReference type="NCBI Taxonomy" id="59406"/>
    <lineage>
        <taxon>Bacteria</taxon>
        <taxon>Pseudomonadati</taxon>
        <taxon>Pseudomonadota</taxon>
        <taxon>Betaproteobacteria</taxon>
        <taxon>Rhodocyclales</taxon>
        <taxon>Rhodocyclaceae</taxon>
        <taxon>Aromatoleum</taxon>
    </lineage>
</organism>
<accession>A0ABZ1AN43</accession>
<reference evidence="4 5" key="1">
    <citation type="submission" date="2023-12" db="EMBL/GenBank/DDBJ databases">
        <title>A. evansii MAY27, complete genome.</title>
        <authorList>
            <person name="Wang Y."/>
        </authorList>
    </citation>
    <scope>NUCLEOTIDE SEQUENCE [LARGE SCALE GENOMIC DNA]</scope>
    <source>
        <strain evidence="4 5">MAY27</strain>
    </source>
</reference>
<dbReference type="SUPFAM" id="SSF46689">
    <property type="entry name" value="Homeodomain-like"/>
    <property type="match status" value="2"/>
</dbReference>
<dbReference type="SMART" id="SM00342">
    <property type="entry name" value="HTH_ARAC"/>
    <property type="match status" value="1"/>
</dbReference>
<keyword evidence="5" id="KW-1185">Reference proteome</keyword>
<sequence>MTITGPNRTTGCKTVALLAYDGCQGSAIASLIEVLDIANLYGARGDPRAEPLFRWGVVSPDGRAPVAMGGLDIAVGGSPASVPAPDLVFIPGLHFTGDVAHFMQQIASLAQDCGAWLRAQHEGGRVVAVSCAGAFVLAESGLLDGRKATTSWWLGKLFRARYPRVDFREGELVTQDGRILSSGAFTACLDLALRIVEHFGGPALALSCAKVLLIHAKRDSQFPYMTLQARVAHQDELVLRAESHIRSHVRETLSVEQLAAEMATTPRTLNRRFREVLGCSPKQYIQDLRVEGAKRLLESTDLDFGEIVERVGYADPRSFRRIFERATKVSPSLYRRMFSISQG</sequence>
<keyword evidence="1" id="KW-0805">Transcription regulation</keyword>
<dbReference type="PANTHER" id="PTHR43130">
    <property type="entry name" value="ARAC-FAMILY TRANSCRIPTIONAL REGULATOR"/>
    <property type="match status" value="1"/>
</dbReference>
<dbReference type="InterPro" id="IPR018060">
    <property type="entry name" value="HTH_AraC"/>
</dbReference>
<evidence type="ECO:0000256" key="2">
    <source>
        <dbReference type="ARBA" id="ARBA00023163"/>
    </source>
</evidence>
<gene>
    <name evidence="4" type="ORF">U5817_25150</name>
</gene>
<dbReference type="Proteomes" id="UP001626593">
    <property type="component" value="Chromosome"/>
</dbReference>